<evidence type="ECO:0000313" key="6">
    <source>
        <dbReference type="Proteomes" id="UP000729290"/>
    </source>
</evidence>
<name>A0ABS2GB81_9FIRM</name>
<dbReference type="EMBL" id="JACSNV010000020">
    <property type="protein sequence ID" value="MBM6878751.1"/>
    <property type="molecule type" value="Genomic_DNA"/>
</dbReference>
<sequence>MKIKQLTLNNIGSFAGEHTFLFQTNDPQKQIVLIGGRNGAGKTTLFDSIRLCLYGYKLYGYRQNSQTYTSKIKRLINDKVKTTSPATAGIALQILIEDGYANSIFEINREWTLSGNALKENLCVYKDGDLLSTEQIQDFDGSIPKFV</sequence>
<dbReference type="PANTHER" id="PTHR32114">
    <property type="entry name" value="ABC TRANSPORTER ABCH.3"/>
    <property type="match status" value="1"/>
</dbReference>
<comment type="caution">
    <text evidence="5">The sequence shown here is derived from an EMBL/GenBank/DDBJ whole genome shotgun (WGS) entry which is preliminary data.</text>
</comment>
<keyword evidence="6" id="KW-1185">Reference proteome</keyword>
<evidence type="ECO:0000256" key="3">
    <source>
        <dbReference type="ARBA" id="ARBA00013368"/>
    </source>
</evidence>
<reference evidence="5 6" key="1">
    <citation type="journal article" date="2021" name="Sci. Rep.">
        <title>The distribution of antibiotic resistance genes in chicken gut microbiota commensals.</title>
        <authorList>
            <person name="Juricova H."/>
            <person name="Matiasovicova J."/>
            <person name="Kubasova T."/>
            <person name="Cejkova D."/>
            <person name="Rychlik I."/>
        </authorList>
    </citation>
    <scope>NUCLEOTIDE SEQUENCE [LARGE SCALE GENOMIC DNA]</scope>
    <source>
        <strain evidence="5 6">An431b</strain>
    </source>
</reference>
<protein>
    <recommendedName>
        <fullName evidence="3">Nuclease SbcCD subunit C</fullName>
    </recommendedName>
</protein>
<comment type="subunit">
    <text evidence="2">Heterodimer of SbcC and SbcD.</text>
</comment>
<evidence type="ECO:0000313" key="5">
    <source>
        <dbReference type="EMBL" id="MBM6878751.1"/>
    </source>
</evidence>
<dbReference type="SUPFAM" id="SSF52540">
    <property type="entry name" value="P-loop containing nucleoside triphosphate hydrolases"/>
    <property type="match status" value="1"/>
</dbReference>
<evidence type="ECO:0000256" key="1">
    <source>
        <dbReference type="ARBA" id="ARBA00006930"/>
    </source>
</evidence>
<dbReference type="Proteomes" id="UP000729290">
    <property type="component" value="Unassembled WGS sequence"/>
</dbReference>
<dbReference type="PANTHER" id="PTHR32114:SF2">
    <property type="entry name" value="ABC TRANSPORTER ABCH.3"/>
    <property type="match status" value="1"/>
</dbReference>
<accession>A0ABS2GB81</accession>
<dbReference type="RefSeq" id="WP_205134411.1">
    <property type="nucleotide sequence ID" value="NZ_JACSNT010000018.1"/>
</dbReference>
<dbReference type="Pfam" id="PF13476">
    <property type="entry name" value="AAA_23"/>
    <property type="match status" value="1"/>
</dbReference>
<gene>
    <name evidence="5" type="ORF">H9X83_11385</name>
</gene>
<organism evidence="5 6">
    <name type="scientific">Anaerotignum lactatifermentans</name>
    <dbReference type="NCBI Taxonomy" id="160404"/>
    <lineage>
        <taxon>Bacteria</taxon>
        <taxon>Bacillati</taxon>
        <taxon>Bacillota</taxon>
        <taxon>Clostridia</taxon>
        <taxon>Lachnospirales</taxon>
        <taxon>Anaerotignaceae</taxon>
        <taxon>Anaerotignum</taxon>
    </lineage>
</organism>
<comment type="similarity">
    <text evidence="1">Belongs to the SMC family. SbcC subfamily.</text>
</comment>
<dbReference type="InterPro" id="IPR038729">
    <property type="entry name" value="Rad50/SbcC_AAA"/>
</dbReference>
<dbReference type="InterPro" id="IPR027417">
    <property type="entry name" value="P-loop_NTPase"/>
</dbReference>
<dbReference type="Gene3D" id="3.40.50.300">
    <property type="entry name" value="P-loop containing nucleotide triphosphate hydrolases"/>
    <property type="match status" value="1"/>
</dbReference>
<proteinExistence type="inferred from homology"/>
<evidence type="ECO:0000256" key="2">
    <source>
        <dbReference type="ARBA" id="ARBA00011322"/>
    </source>
</evidence>
<evidence type="ECO:0000259" key="4">
    <source>
        <dbReference type="Pfam" id="PF13476"/>
    </source>
</evidence>
<feature type="domain" description="Rad50/SbcC-type AAA" evidence="4">
    <location>
        <begin position="5"/>
        <end position="98"/>
    </location>
</feature>